<sequence>MPVRPVRWARWARWDWAPLLVVLALFLLLGLLPAASPRRPSKDYKLVLRNLFLRNCPDTPDAYAKIDEATKIHLLRDGGQLIDVNFTVAKPVRSVRVVSMKINKCRDVVSHDTCEYFTTWSWKTGICNIIVMQNMVWSTLVEGIEPKLKCPIQARVRSQRVDRRLLRHRPGRRHVRLHRGRLAGHQSPRPKFRALTRGYLL</sequence>
<dbReference type="OrthoDB" id="8188508at2759"/>
<organism evidence="2">
    <name type="scientific">Thrips palmi</name>
    <name type="common">Melon thrips</name>
    <dbReference type="NCBI Taxonomy" id="161013"/>
    <lineage>
        <taxon>Eukaryota</taxon>
        <taxon>Metazoa</taxon>
        <taxon>Ecdysozoa</taxon>
        <taxon>Arthropoda</taxon>
        <taxon>Hexapoda</taxon>
        <taxon>Insecta</taxon>
        <taxon>Pterygota</taxon>
        <taxon>Neoptera</taxon>
        <taxon>Paraneoptera</taxon>
        <taxon>Thysanoptera</taxon>
        <taxon>Terebrantia</taxon>
        <taxon>Thripoidea</taxon>
        <taxon>Thripidae</taxon>
        <taxon>Thrips</taxon>
    </lineage>
</organism>
<evidence type="ECO:0000313" key="1">
    <source>
        <dbReference type="Proteomes" id="UP000515158"/>
    </source>
</evidence>
<dbReference type="RefSeq" id="XP_034256118.1">
    <property type="nucleotide sequence ID" value="XM_034400227.1"/>
</dbReference>
<gene>
    <name evidence="2" type="primary">LOC117654072</name>
</gene>
<keyword evidence="1" id="KW-1185">Reference proteome</keyword>
<dbReference type="Proteomes" id="UP000515158">
    <property type="component" value="Unplaced"/>
</dbReference>
<dbReference type="AlphaFoldDB" id="A0A6P9AD12"/>
<proteinExistence type="predicted"/>
<dbReference type="GeneID" id="117654072"/>
<accession>A0A6P9AD12</accession>
<reference evidence="2" key="1">
    <citation type="submission" date="2025-08" db="UniProtKB">
        <authorList>
            <consortium name="RefSeq"/>
        </authorList>
    </citation>
    <scope>IDENTIFICATION</scope>
    <source>
        <tissue evidence="2">Total insect</tissue>
    </source>
</reference>
<name>A0A6P9AD12_THRPL</name>
<protein>
    <submittedName>
        <fullName evidence="2">Uncharacterized protein LOC117654072 isoform X2</fullName>
    </submittedName>
</protein>
<evidence type="ECO:0000313" key="2">
    <source>
        <dbReference type="RefSeq" id="XP_034256118.1"/>
    </source>
</evidence>